<dbReference type="InterPro" id="IPR011577">
    <property type="entry name" value="Cyt_b561_bac/Ni-Hgenase"/>
</dbReference>
<evidence type="ECO:0000256" key="3">
    <source>
        <dbReference type="ARBA" id="ARBA00022692"/>
    </source>
</evidence>
<dbReference type="RefSeq" id="WP_327773872.1">
    <property type="nucleotide sequence ID" value="NZ_JAYXUG010000001.1"/>
</dbReference>
<dbReference type="InterPro" id="IPR051542">
    <property type="entry name" value="Hydrogenase_cytochrome"/>
</dbReference>
<dbReference type="Pfam" id="PF01292">
    <property type="entry name" value="Ni_hydr_CYTB"/>
    <property type="match status" value="1"/>
</dbReference>
<evidence type="ECO:0000256" key="2">
    <source>
        <dbReference type="ARBA" id="ARBA00022475"/>
    </source>
</evidence>
<evidence type="ECO:0000256" key="4">
    <source>
        <dbReference type="ARBA" id="ARBA00022989"/>
    </source>
</evidence>
<sequence length="212" mass="23536">MKIWDLPTRLYHWLQALLFVGLTITGFTGKGPHIYLGLTLFTLILWRIIWGFIGSDTSRFAQFLSSPKTTIRYFLGKEKSVKGHNPAGSWMVIALILGLFIQCISGLIVAGMFDHLPYAEVIISSNIFGIAVTIHRVFSRLLPALVVLHLLAILFYKLRAKSLVLAMITGIQRKATDDQEHSSLAFASNKRAFLVLVAVGLVTIAIVVQSQV</sequence>
<evidence type="ECO:0000256" key="1">
    <source>
        <dbReference type="ARBA" id="ARBA00004651"/>
    </source>
</evidence>
<evidence type="ECO:0000256" key="6">
    <source>
        <dbReference type="SAM" id="Phobius"/>
    </source>
</evidence>
<proteinExistence type="predicted"/>
<name>A0ABU6L1V0_9GAMM</name>
<feature type="transmembrane region" description="Helical" evidence="6">
    <location>
        <begin position="12"/>
        <end position="28"/>
    </location>
</feature>
<accession>A0ABU6L1V0</accession>
<dbReference type="Proteomes" id="UP001306119">
    <property type="component" value="Unassembled WGS sequence"/>
</dbReference>
<keyword evidence="3 6" id="KW-0812">Transmembrane</keyword>
<comment type="subcellular location">
    <subcellularLocation>
        <location evidence="1">Cell membrane</location>
        <topology evidence="1">Multi-pass membrane protein</topology>
    </subcellularLocation>
</comment>
<dbReference type="PANTHER" id="PTHR30485:SF2">
    <property type="entry name" value="BLL0597 PROTEIN"/>
    <property type="match status" value="1"/>
</dbReference>
<dbReference type="EMBL" id="JAYXUG010000001">
    <property type="protein sequence ID" value="MEC6830457.1"/>
    <property type="molecule type" value="Genomic_DNA"/>
</dbReference>
<organism evidence="8 9">
    <name type="scientific">Photobacterium toruni</name>
    <dbReference type="NCBI Taxonomy" id="1935446"/>
    <lineage>
        <taxon>Bacteria</taxon>
        <taxon>Pseudomonadati</taxon>
        <taxon>Pseudomonadota</taxon>
        <taxon>Gammaproteobacteria</taxon>
        <taxon>Vibrionales</taxon>
        <taxon>Vibrionaceae</taxon>
        <taxon>Photobacterium</taxon>
    </lineage>
</organism>
<feature type="transmembrane region" description="Helical" evidence="6">
    <location>
        <begin position="141"/>
        <end position="158"/>
    </location>
</feature>
<reference evidence="8 9" key="1">
    <citation type="submission" date="2024-01" db="EMBL/GenBank/DDBJ databases">
        <title>Active colonisers of the gastrointestinal tract of Atlantic salmon farmed in a warm water region.</title>
        <authorList>
            <person name="Bowman J.P."/>
        </authorList>
    </citation>
    <scope>NUCLEOTIDE SEQUENCE [LARGE SCALE GENOMIC DNA]</scope>
    <source>
        <strain evidence="8 9">S3MW1</strain>
    </source>
</reference>
<dbReference type="InterPro" id="IPR016174">
    <property type="entry name" value="Di-haem_cyt_TM"/>
</dbReference>
<gene>
    <name evidence="8" type="ORF">VXS06_01605</name>
</gene>
<dbReference type="SUPFAM" id="SSF81342">
    <property type="entry name" value="Transmembrane di-heme cytochromes"/>
    <property type="match status" value="1"/>
</dbReference>
<feature type="domain" description="Cytochrome b561 bacterial/Ni-hydrogenase" evidence="7">
    <location>
        <begin position="4"/>
        <end position="170"/>
    </location>
</feature>
<evidence type="ECO:0000256" key="5">
    <source>
        <dbReference type="ARBA" id="ARBA00023136"/>
    </source>
</evidence>
<evidence type="ECO:0000313" key="8">
    <source>
        <dbReference type="EMBL" id="MEC6830457.1"/>
    </source>
</evidence>
<protein>
    <submittedName>
        <fullName evidence="8">Cytochrome b/b6 domain-containing protein</fullName>
    </submittedName>
</protein>
<keyword evidence="2" id="KW-1003">Cell membrane</keyword>
<keyword evidence="4 6" id="KW-1133">Transmembrane helix</keyword>
<feature type="transmembrane region" description="Helical" evidence="6">
    <location>
        <begin position="34"/>
        <end position="53"/>
    </location>
</feature>
<keyword evidence="9" id="KW-1185">Reference proteome</keyword>
<evidence type="ECO:0000259" key="7">
    <source>
        <dbReference type="Pfam" id="PF01292"/>
    </source>
</evidence>
<evidence type="ECO:0000313" key="9">
    <source>
        <dbReference type="Proteomes" id="UP001306119"/>
    </source>
</evidence>
<feature type="transmembrane region" description="Helical" evidence="6">
    <location>
        <begin position="87"/>
        <end position="110"/>
    </location>
</feature>
<keyword evidence="5 6" id="KW-0472">Membrane</keyword>
<feature type="transmembrane region" description="Helical" evidence="6">
    <location>
        <begin position="192"/>
        <end position="208"/>
    </location>
</feature>
<dbReference type="PANTHER" id="PTHR30485">
    <property type="entry name" value="NI/FE-HYDROGENASE 1 B-TYPE CYTOCHROME SUBUNIT"/>
    <property type="match status" value="1"/>
</dbReference>
<comment type="caution">
    <text evidence="8">The sequence shown here is derived from an EMBL/GenBank/DDBJ whole genome shotgun (WGS) entry which is preliminary data.</text>
</comment>
<dbReference type="Gene3D" id="1.20.950.20">
    <property type="entry name" value="Transmembrane di-heme cytochromes, Chain C"/>
    <property type="match status" value="1"/>
</dbReference>